<dbReference type="GO" id="GO:0120159">
    <property type="term" value="F:rRNA pseudouridine synthase activity"/>
    <property type="evidence" value="ECO:0007669"/>
    <property type="project" value="UniProtKB-ARBA"/>
</dbReference>
<dbReference type="InterPro" id="IPR018496">
    <property type="entry name" value="PsdUridine_synth_RsuA/RluB_CS"/>
</dbReference>
<dbReference type="EMBL" id="DXBY01000276">
    <property type="protein sequence ID" value="HIZ37272.1"/>
    <property type="molecule type" value="Genomic_DNA"/>
</dbReference>
<dbReference type="Gene3D" id="3.30.2350.10">
    <property type="entry name" value="Pseudouridine synthase"/>
    <property type="match status" value="1"/>
</dbReference>
<dbReference type="Pfam" id="PF01479">
    <property type="entry name" value="S4"/>
    <property type="match status" value="1"/>
</dbReference>
<dbReference type="InterPro" id="IPR020103">
    <property type="entry name" value="PsdUridine_synth_cat_dom_sf"/>
</dbReference>
<name>A0A9D2EGW9_9MICO</name>
<evidence type="ECO:0000259" key="7">
    <source>
        <dbReference type="SMART" id="SM00363"/>
    </source>
</evidence>
<dbReference type="PANTHER" id="PTHR47683:SF2">
    <property type="entry name" value="RNA-BINDING S4 DOMAIN-CONTAINING PROTEIN"/>
    <property type="match status" value="1"/>
</dbReference>
<gene>
    <name evidence="8" type="ORF">H9815_15965</name>
</gene>
<evidence type="ECO:0000256" key="6">
    <source>
        <dbReference type="RuleBase" id="RU003887"/>
    </source>
</evidence>
<dbReference type="PROSITE" id="PS01149">
    <property type="entry name" value="PSI_RSU"/>
    <property type="match status" value="1"/>
</dbReference>
<dbReference type="InterPro" id="IPR000748">
    <property type="entry name" value="PsdUridine_synth_RsuA/RluB/E/F"/>
</dbReference>
<protein>
    <recommendedName>
        <fullName evidence="6">Pseudouridine synthase</fullName>
        <ecNumber evidence="6">5.4.99.-</ecNumber>
    </recommendedName>
</protein>
<dbReference type="AlphaFoldDB" id="A0A9D2EGW9"/>
<evidence type="ECO:0000256" key="1">
    <source>
        <dbReference type="ARBA" id="ARBA00000073"/>
    </source>
</evidence>
<dbReference type="GO" id="GO:0005829">
    <property type="term" value="C:cytosol"/>
    <property type="evidence" value="ECO:0007669"/>
    <property type="project" value="UniProtKB-ARBA"/>
</dbReference>
<dbReference type="SUPFAM" id="SSF55174">
    <property type="entry name" value="Alpha-L RNA-binding motif"/>
    <property type="match status" value="1"/>
</dbReference>
<comment type="caution">
    <text evidence="8">The sequence shown here is derived from an EMBL/GenBank/DDBJ whole genome shotgun (WGS) entry which is preliminary data.</text>
</comment>
<dbReference type="GO" id="GO:0000455">
    <property type="term" value="P:enzyme-directed rRNA pseudouridine synthesis"/>
    <property type="evidence" value="ECO:0007669"/>
    <property type="project" value="UniProtKB-ARBA"/>
</dbReference>
<dbReference type="GO" id="GO:0003723">
    <property type="term" value="F:RNA binding"/>
    <property type="evidence" value="ECO:0007669"/>
    <property type="project" value="UniProtKB-KW"/>
</dbReference>
<dbReference type="Proteomes" id="UP000824037">
    <property type="component" value="Unassembled WGS sequence"/>
</dbReference>
<evidence type="ECO:0000313" key="8">
    <source>
        <dbReference type="EMBL" id="HIZ37272.1"/>
    </source>
</evidence>
<dbReference type="InterPro" id="IPR002942">
    <property type="entry name" value="S4_RNA-bd"/>
</dbReference>
<evidence type="ECO:0000313" key="9">
    <source>
        <dbReference type="Proteomes" id="UP000824037"/>
    </source>
</evidence>
<keyword evidence="3 5" id="KW-0694">RNA-binding</keyword>
<reference evidence="8" key="1">
    <citation type="journal article" date="2021" name="PeerJ">
        <title>Extensive microbial diversity within the chicken gut microbiome revealed by metagenomics and culture.</title>
        <authorList>
            <person name="Gilroy R."/>
            <person name="Ravi A."/>
            <person name="Getino M."/>
            <person name="Pursley I."/>
            <person name="Horton D.L."/>
            <person name="Alikhan N.F."/>
            <person name="Baker D."/>
            <person name="Gharbi K."/>
            <person name="Hall N."/>
            <person name="Watson M."/>
            <person name="Adriaenssens E.M."/>
            <person name="Foster-Nyarko E."/>
            <person name="Jarju S."/>
            <person name="Secka A."/>
            <person name="Antonio M."/>
            <person name="Oren A."/>
            <person name="Chaudhuri R.R."/>
            <person name="La Ragione R."/>
            <person name="Hildebrand F."/>
            <person name="Pallen M.J."/>
        </authorList>
    </citation>
    <scope>NUCLEOTIDE SEQUENCE</scope>
    <source>
        <strain evidence="8">ChiGjej4B4-7305</strain>
    </source>
</reference>
<dbReference type="InterPro" id="IPR006145">
    <property type="entry name" value="PsdUridine_synth_RsuA/RluA"/>
</dbReference>
<dbReference type="SUPFAM" id="SSF55120">
    <property type="entry name" value="Pseudouridine synthase"/>
    <property type="match status" value="1"/>
</dbReference>
<dbReference type="FunFam" id="3.10.290.10:FF:000003">
    <property type="entry name" value="Pseudouridine synthase"/>
    <property type="match status" value="1"/>
</dbReference>
<dbReference type="SMART" id="SM00363">
    <property type="entry name" value="S4"/>
    <property type="match status" value="1"/>
</dbReference>
<reference evidence="8" key="2">
    <citation type="submission" date="2021-04" db="EMBL/GenBank/DDBJ databases">
        <authorList>
            <person name="Gilroy R."/>
        </authorList>
    </citation>
    <scope>NUCLEOTIDE SEQUENCE</scope>
    <source>
        <strain evidence="8">ChiGjej4B4-7305</strain>
    </source>
</reference>
<evidence type="ECO:0000256" key="2">
    <source>
        <dbReference type="ARBA" id="ARBA00008348"/>
    </source>
</evidence>
<feature type="domain" description="RNA-binding S4" evidence="7">
    <location>
        <begin position="7"/>
        <end position="64"/>
    </location>
</feature>
<accession>A0A9D2EGW9</accession>
<evidence type="ECO:0000256" key="3">
    <source>
        <dbReference type="ARBA" id="ARBA00022884"/>
    </source>
</evidence>
<dbReference type="FunFam" id="3.30.70.1560:FF:000001">
    <property type="entry name" value="Pseudouridine synthase"/>
    <property type="match status" value="1"/>
</dbReference>
<keyword evidence="4 6" id="KW-0413">Isomerase</keyword>
<dbReference type="PROSITE" id="PS50889">
    <property type="entry name" value="S4"/>
    <property type="match status" value="1"/>
</dbReference>
<comment type="similarity">
    <text evidence="2 6">Belongs to the pseudouridine synthase RsuA family.</text>
</comment>
<proteinExistence type="inferred from homology"/>
<dbReference type="EC" id="5.4.99.-" evidence="6"/>
<dbReference type="PANTHER" id="PTHR47683">
    <property type="entry name" value="PSEUDOURIDINE SYNTHASE FAMILY PROTEIN-RELATED"/>
    <property type="match status" value="1"/>
</dbReference>
<dbReference type="CDD" id="cd02870">
    <property type="entry name" value="PseudoU_synth_RsuA_like"/>
    <property type="match status" value="1"/>
</dbReference>
<dbReference type="InterPro" id="IPR036986">
    <property type="entry name" value="S4_RNA-bd_sf"/>
</dbReference>
<evidence type="ECO:0000256" key="5">
    <source>
        <dbReference type="PROSITE-ProRule" id="PRU00182"/>
    </source>
</evidence>
<dbReference type="NCBIfam" id="TIGR00093">
    <property type="entry name" value="pseudouridine synthase"/>
    <property type="match status" value="1"/>
</dbReference>
<evidence type="ECO:0000256" key="4">
    <source>
        <dbReference type="ARBA" id="ARBA00023235"/>
    </source>
</evidence>
<organism evidence="8 9">
    <name type="scientific">Candidatus Ruania gallistercoris</name>
    <dbReference type="NCBI Taxonomy" id="2838746"/>
    <lineage>
        <taxon>Bacteria</taxon>
        <taxon>Bacillati</taxon>
        <taxon>Actinomycetota</taxon>
        <taxon>Actinomycetes</taxon>
        <taxon>Micrococcales</taxon>
        <taxon>Ruaniaceae</taxon>
        <taxon>Ruania</taxon>
    </lineage>
</organism>
<sequence length="244" mass="26270">MHDPDGIRLQKVLASAGQGSRRACEGLITAGRVSVDGVTVRELGVRVDPRTAVIHVDGLRLQLDESVVTLALHKPAGVYSTMADEQGRPDLSEYVADRSERLFHVGRLDAETTGLILLTNDGELANRLTHPSYQVAKTYIAQVQGRVPRGLRRTLMDGVELEDGPVAADAVTVLEAGGEASIVELVLHEGRNRIVRRLLEHVGHPVTRLSRTQIGPIRLGTLKPGRTRVIGGKELGALMSAVGL</sequence>
<dbReference type="Gene3D" id="3.10.290.10">
    <property type="entry name" value="RNA-binding S4 domain"/>
    <property type="match status" value="1"/>
</dbReference>
<comment type="catalytic activity">
    <reaction evidence="1">
        <text>a uridine in RNA = a pseudouridine in RNA</text>
        <dbReference type="Rhea" id="RHEA:48348"/>
        <dbReference type="Rhea" id="RHEA-COMP:12068"/>
        <dbReference type="Rhea" id="RHEA-COMP:12069"/>
        <dbReference type="ChEBI" id="CHEBI:65314"/>
        <dbReference type="ChEBI" id="CHEBI:65315"/>
    </reaction>
</comment>
<dbReference type="InterPro" id="IPR050343">
    <property type="entry name" value="RsuA_PseudoU_synthase"/>
</dbReference>
<dbReference type="Pfam" id="PF00849">
    <property type="entry name" value="PseudoU_synth_2"/>
    <property type="match status" value="1"/>
</dbReference>
<dbReference type="CDD" id="cd00165">
    <property type="entry name" value="S4"/>
    <property type="match status" value="1"/>
</dbReference>